<dbReference type="Gene3D" id="3.40.50.2300">
    <property type="match status" value="1"/>
</dbReference>
<dbReference type="STRING" id="795797.HacjB3_08460"/>
<dbReference type="InterPro" id="IPR001789">
    <property type="entry name" value="Sig_transdc_resp-reg_receiver"/>
</dbReference>
<dbReference type="Pfam" id="PF00072">
    <property type="entry name" value="Response_reg"/>
    <property type="match status" value="1"/>
</dbReference>
<dbReference type="AlphaFoldDB" id="D8J2W8"/>
<dbReference type="GO" id="GO:0000160">
    <property type="term" value="P:phosphorelay signal transduction system"/>
    <property type="evidence" value="ECO:0007669"/>
    <property type="project" value="InterPro"/>
</dbReference>
<dbReference type="OrthoDB" id="8127at2157"/>
<evidence type="ECO:0000256" key="2">
    <source>
        <dbReference type="PROSITE-ProRule" id="PRU00169"/>
    </source>
</evidence>
<dbReference type="Proteomes" id="UP000000390">
    <property type="component" value="Chromosome"/>
</dbReference>
<dbReference type="eggNOG" id="arCOG02387">
    <property type="taxonomic scope" value="Archaea"/>
</dbReference>
<evidence type="ECO:0000313" key="7">
    <source>
        <dbReference type="Proteomes" id="UP000000390"/>
    </source>
</evidence>
<sequence length="262" mass="29243">MEMKSVRPEEGPISVLHVDDDEAFLRLTRTSLAEIDPDLRIEQTTDPTAVLDRVDEGTVDCVVSDHQMPALTGVDLLRRIRTEYPDLPFVLFTGQGSETVASEAITAGVTDYVSKGGGLEGFELLANRVRGAVEQRRVEEALAATRKGYEKLLETAPDAILVVDAETGVLLEVNTAAEELFGRPREELQGLHQTKLHPADEREYYERIFAEHADSRDIIHEKRKIVVVDADGNEIPVEISAAPFDLNDQRLVQAIFRDLRER</sequence>
<dbReference type="EMBL" id="CP002062">
    <property type="protein sequence ID" value="ADJ15075.1"/>
    <property type="molecule type" value="Genomic_DNA"/>
</dbReference>
<dbReference type="PROSITE" id="PS50110">
    <property type="entry name" value="RESPONSE_REGULATORY"/>
    <property type="match status" value="1"/>
</dbReference>
<accession>D8J2W8</accession>
<dbReference type="CDD" id="cd00130">
    <property type="entry name" value="PAS"/>
    <property type="match status" value="1"/>
</dbReference>
<proteinExistence type="predicted"/>
<keyword evidence="5" id="KW-0808">Transferase</keyword>
<dbReference type="KEGG" id="hje:HacjB3_08460"/>
<feature type="domain" description="Response regulatory" evidence="3">
    <location>
        <begin position="14"/>
        <end position="130"/>
    </location>
</feature>
<feature type="domain" description="PAS" evidence="4">
    <location>
        <begin position="145"/>
        <end position="208"/>
    </location>
</feature>
<dbReference type="Pfam" id="PF00989">
    <property type="entry name" value="PAS"/>
    <property type="match status" value="1"/>
</dbReference>
<dbReference type="NCBIfam" id="TIGR00229">
    <property type="entry name" value="sensory_box"/>
    <property type="match status" value="1"/>
</dbReference>
<dbReference type="PANTHER" id="PTHR44591">
    <property type="entry name" value="STRESS RESPONSE REGULATOR PROTEIN 1"/>
    <property type="match status" value="1"/>
</dbReference>
<feature type="modified residue" description="4-aspartylphosphate" evidence="2">
    <location>
        <position position="65"/>
    </location>
</feature>
<reference evidence="5 7" key="1">
    <citation type="journal article" date="2010" name="J. Bacteriol.">
        <title>Complete genome sequence of Halalkalicoccus jeotgali B3(T), an extremely halophilic archaeon.</title>
        <authorList>
            <person name="Roh S.W."/>
            <person name="Nam Y.D."/>
            <person name="Nam S.H."/>
            <person name="Choi S.H."/>
            <person name="Park H.S."/>
            <person name="Bae J.W."/>
        </authorList>
    </citation>
    <scope>NUCLEOTIDE SEQUENCE [LARGE SCALE GENOMIC DNA]</scope>
    <source>
        <strain evidence="5">B3</strain>
        <strain evidence="7">DSM 18796 / CECT 7217 / JCM 14584 / KCTC 4019 / B3</strain>
    </source>
</reference>
<dbReference type="GO" id="GO:0016301">
    <property type="term" value="F:kinase activity"/>
    <property type="evidence" value="ECO:0007669"/>
    <property type="project" value="UniProtKB-KW"/>
</dbReference>
<dbReference type="InterPro" id="IPR011006">
    <property type="entry name" value="CheY-like_superfamily"/>
</dbReference>
<evidence type="ECO:0000259" key="3">
    <source>
        <dbReference type="PROSITE" id="PS50110"/>
    </source>
</evidence>
<reference evidence="6 8" key="2">
    <citation type="journal article" date="2014" name="PLoS Genet.">
        <title>Phylogenetically driven sequencing of extremely halophilic archaea reveals strategies for static and dynamic osmo-response.</title>
        <authorList>
            <person name="Becker E.A."/>
            <person name="Seitzer P.M."/>
            <person name="Tritt A."/>
            <person name="Larsen D."/>
            <person name="Krusor M."/>
            <person name="Yao A.I."/>
            <person name="Wu D."/>
            <person name="Madern D."/>
            <person name="Eisen J.A."/>
            <person name="Darling A.E."/>
            <person name="Facciotti M.T."/>
        </authorList>
    </citation>
    <scope>NUCLEOTIDE SEQUENCE [LARGE SCALE GENOMIC DNA]</scope>
    <source>
        <strain evidence="6">B3</strain>
        <strain evidence="8">DSM 18796 / CECT 7217 / JCM 14584 / KCTC 4019 / B3</strain>
    </source>
</reference>
<dbReference type="SMART" id="SM00091">
    <property type="entry name" value="PAS"/>
    <property type="match status" value="1"/>
</dbReference>
<dbReference type="HOGENOM" id="CLU_000445_69_3_2"/>
<gene>
    <name evidence="5" type="ordered locus">HacjB3_08460</name>
    <name evidence="6" type="ORF">C497_14242</name>
</gene>
<dbReference type="EMBL" id="AOHV01000038">
    <property type="protein sequence ID" value="ELY34906.1"/>
    <property type="molecule type" value="Genomic_DNA"/>
</dbReference>
<dbReference type="GO" id="GO:0006355">
    <property type="term" value="P:regulation of DNA-templated transcription"/>
    <property type="evidence" value="ECO:0007669"/>
    <property type="project" value="InterPro"/>
</dbReference>
<evidence type="ECO:0000256" key="1">
    <source>
        <dbReference type="ARBA" id="ARBA00022553"/>
    </source>
</evidence>
<protein>
    <submittedName>
        <fullName evidence="5">Multi-sensor signal transduction histidine kinase</fullName>
    </submittedName>
</protein>
<dbReference type="SUPFAM" id="SSF52172">
    <property type="entry name" value="CheY-like"/>
    <property type="match status" value="1"/>
</dbReference>
<keyword evidence="8" id="KW-1185">Reference proteome</keyword>
<evidence type="ECO:0000313" key="5">
    <source>
        <dbReference type="EMBL" id="ADJ15075.1"/>
    </source>
</evidence>
<dbReference type="Proteomes" id="UP000011645">
    <property type="component" value="Unassembled WGS sequence"/>
</dbReference>
<keyword evidence="5" id="KW-0418">Kinase</keyword>
<organism evidence="5 7">
    <name type="scientific">Halalkalicoccus jeotgali (strain DSM 18796 / CECT 7217 / JCM 14584 / KCTC 4019 / B3)</name>
    <dbReference type="NCBI Taxonomy" id="795797"/>
    <lineage>
        <taxon>Archaea</taxon>
        <taxon>Methanobacteriati</taxon>
        <taxon>Methanobacteriota</taxon>
        <taxon>Stenosarchaea group</taxon>
        <taxon>Halobacteria</taxon>
        <taxon>Halobacteriales</taxon>
        <taxon>Halococcaceae</taxon>
        <taxon>Halalkalicoccus</taxon>
    </lineage>
</organism>
<evidence type="ECO:0000313" key="8">
    <source>
        <dbReference type="Proteomes" id="UP000011645"/>
    </source>
</evidence>
<dbReference type="PROSITE" id="PS50112">
    <property type="entry name" value="PAS"/>
    <property type="match status" value="1"/>
</dbReference>
<dbReference type="Gene3D" id="3.30.450.20">
    <property type="entry name" value="PAS domain"/>
    <property type="match status" value="1"/>
</dbReference>
<dbReference type="SUPFAM" id="SSF55785">
    <property type="entry name" value="PYP-like sensor domain (PAS domain)"/>
    <property type="match status" value="1"/>
</dbReference>
<name>D8J2W8_HALJB</name>
<dbReference type="PANTHER" id="PTHR44591:SF3">
    <property type="entry name" value="RESPONSE REGULATORY DOMAIN-CONTAINING PROTEIN"/>
    <property type="match status" value="1"/>
</dbReference>
<evidence type="ECO:0000259" key="4">
    <source>
        <dbReference type="PROSITE" id="PS50112"/>
    </source>
</evidence>
<dbReference type="InterPro" id="IPR000014">
    <property type="entry name" value="PAS"/>
</dbReference>
<dbReference type="SMART" id="SM00448">
    <property type="entry name" value="REC"/>
    <property type="match status" value="1"/>
</dbReference>
<dbReference type="PATRIC" id="fig|795797.18.peg.1683"/>
<evidence type="ECO:0000313" key="6">
    <source>
        <dbReference type="EMBL" id="ELY34906.1"/>
    </source>
</evidence>
<dbReference type="InterPro" id="IPR035965">
    <property type="entry name" value="PAS-like_dom_sf"/>
</dbReference>
<dbReference type="InterPro" id="IPR050595">
    <property type="entry name" value="Bact_response_regulator"/>
</dbReference>
<keyword evidence="1 2" id="KW-0597">Phosphoprotein</keyword>
<dbReference type="InterPro" id="IPR013767">
    <property type="entry name" value="PAS_fold"/>
</dbReference>